<evidence type="ECO:0000313" key="9">
    <source>
        <dbReference type="Proteomes" id="UP000317422"/>
    </source>
</evidence>
<evidence type="ECO:0000256" key="5">
    <source>
        <dbReference type="ARBA" id="ARBA00023136"/>
    </source>
</evidence>
<comment type="caution">
    <text evidence="8">The sequence shown here is derived from an EMBL/GenBank/DDBJ whole genome shotgun (WGS) entry which is preliminary data.</text>
</comment>
<evidence type="ECO:0000256" key="1">
    <source>
        <dbReference type="ARBA" id="ARBA00004533"/>
    </source>
</evidence>
<sequence>MGERATTVAYSLGWMLIRRVPERVGRRVFEVMADRSWRGRGRRVRQLEANLRRVSGPDITQAQLRALSRAAMRSYLRYFYEMFRLPVMDWKTLSARTSHSGVEKVERHARAGGRGAVVALPHMGNWDHAGAWITMRGTPLTTVAERLEPESLFDRFVRFRAALGMEVLPLTGGEGNNTELLARRLRNGGLVCLLADRDLTSNGVDVTFFGENARMPAGPASLAERTGAALLPVTLWYEGEQCCIRIHDEVPVPGHGDRRDNVRAMTQEVARVFEHAIAEHPQDWHMLQRVFTADLEEPGTTGAASRVPESDGPDSVPPRDGDATLPETGRETGRRG</sequence>
<dbReference type="GO" id="GO:0016746">
    <property type="term" value="F:acyltransferase activity"/>
    <property type="evidence" value="ECO:0007669"/>
    <property type="project" value="UniProtKB-KW"/>
</dbReference>
<evidence type="ECO:0000256" key="4">
    <source>
        <dbReference type="ARBA" id="ARBA00022679"/>
    </source>
</evidence>
<keyword evidence="9" id="KW-1185">Reference proteome</keyword>
<dbReference type="RefSeq" id="WP_141922476.1">
    <property type="nucleotide sequence ID" value="NZ_VFQC01000001.1"/>
</dbReference>
<dbReference type="AlphaFoldDB" id="A0A543NHB6"/>
<dbReference type="CDD" id="cd07984">
    <property type="entry name" value="LPLAT_LABLAT-like"/>
    <property type="match status" value="1"/>
</dbReference>
<feature type="compositionally biased region" description="Basic and acidic residues" evidence="7">
    <location>
        <begin position="317"/>
        <end position="336"/>
    </location>
</feature>
<comment type="subcellular location">
    <subcellularLocation>
        <location evidence="1">Cell inner membrane</location>
    </subcellularLocation>
</comment>
<feature type="region of interest" description="Disordered" evidence="7">
    <location>
        <begin position="296"/>
        <end position="336"/>
    </location>
</feature>
<dbReference type="GO" id="GO:0009247">
    <property type="term" value="P:glycolipid biosynthetic process"/>
    <property type="evidence" value="ECO:0007669"/>
    <property type="project" value="UniProtKB-ARBA"/>
</dbReference>
<protein>
    <submittedName>
        <fullName evidence="8">KDO2-lipid IV(A) lauroyltransferase</fullName>
    </submittedName>
</protein>
<dbReference type="Proteomes" id="UP000317422">
    <property type="component" value="Unassembled WGS sequence"/>
</dbReference>
<organism evidence="8 9">
    <name type="scientific">Haloactinospora alba</name>
    <dbReference type="NCBI Taxonomy" id="405555"/>
    <lineage>
        <taxon>Bacteria</taxon>
        <taxon>Bacillati</taxon>
        <taxon>Actinomycetota</taxon>
        <taxon>Actinomycetes</taxon>
        <taxon>Streptosporangiales</taxon>
        <taxon>Nocardiopsidaceae</taxon>
        <taxon>Haloactinospora</taxon>
    </lineage>
</organism>
<dbReference type="OrthoDB" id="9803456at2"/>
<accession>A0A543NHB6</accession>
<dbReference type="EMBL" id="VFQC01000001">
    <property type="protein sequence ID" value="TQN31237.1"/>
    <property type="molecule type" value="Genomic_DNA"/>
</dbReference>
<evidence type="ECO:0000256" key="3">
    <source>
        <dbReference type="ARBA" id="ARBA00022519"/>
    </source>
</evidence>
<evidence type="ECO:0000256" key="2">
    <source>
        <dbReference type="ARBA" id="ARBA00022475"/>
    </source>
</evidence>
<name>A0A543NHB6_9ACTN</name>
<keyword evidence="5" id="KW-0472">Membrane</keyword>
<keyword evidence="6" id="KW-0012">Acyltransferase</keyword>
<dbReference type="InterPro" id="IPR004960">
    <property type="entry name" value="LipA_acyltrans"/>
</dbReference>
<gene>
    <name evidence="8" type="ORF">FHX37_1133</name>
</gene>
<keyword evidence="2" id="KW-1003">Cell membrane</keyword>
<keyword evidence="3" id="KW-0997">Cell inner membrane</keyword>
<keyword evidence="4 8" id="KW-0808">Transferase</keyword>
<dbReference type="NCBIfam" id="NF005919">
    <property type="entry name" value="PRK07920.1"/>
    <property type="match status" value="1"/>
</dbReference>
<proteinExistence type="predicted"/>
<evidence type="ECO:0000256" key="7">
    <source>
        <dbReference type="SAM" id="MobiDB-lite"/>
    </source>
</evidence>
<dbReference type="GO" id="GO:0005886">
    <property type="term" value="C:plasma membrane"/>
    <property type="evidence" value="ECO:0007669"/>
    <property type="project" value="UniProtKB-SubCell"/>
</dbReference>
<dbReference type="Pfam" id="PF03279">
    <property type="entry name" value="Lip_A_acyltrans"/>
    <property type="match status" value="1"/>
</dbReference>
<evidence type="ECO:0000313" key="8">
    <source>
        <dbReference type="EMBL" id="TQN31237.1"/>
    </source>
</evidence>
<dbReference type="PANTHER" id="PTHR30606:SF10">
    <property type="entry name" value="PHOSPHATIDYLINOSITOL MANNOSIDE ACYLTRANSFERASE"/>
    <property type="match status" value="1"/>
</dbReference>
<reference evidence="8 9" key="1">
    <citation type="submission" date="2019-06" db="EMBL/GenBank/DDBJ databases">
        <title>Sequencing the genomes of 1000 actinobacteria strains.</title>
        <authorList>
            <person name="Klenk H.-P."/>
        </authorList>
    </citation>
    <scope>NUCLEOTIDE SEQUENCE [LARGE SCALE GENOMIC DNA]</scope>
    <source>
        <strain evidence="8 9">DSM 45015</strain>
    </source>
</reference>
<evidence type="ECO:0000256" key="6">
    <source>
        <dbReference type="ARBA" id="ARBA00023315"/>
    </source>
</evidence>
<dbReference type="PANTHER" id="PTHR30606">
    <property type="entry name" value="LIPID A BIOSYNTHESIS LAUROYL ACYLTRANSFERASE"/>
    <property type="match status" value="1"/>
</dbReference>